<dbReference type="AlphaFoldDB" id="A0A2K4FC83"/>
<accession>A0A2K4FC83</accession>
<dbReference type="InterPro" id="IPR002347">
    <property type="entry name" value="SDR_fam"/>
</dbReference>
<dbReference type="RefSeq" id="WP_103371920.1">
    <property type="nucleotide sequence ID" value="NZ_CBCRVO010000002.1"/>
</dbReference>
<name>A0A2K4FC83_9STAP</name>
<dbReference type="Gene3D" id="3.40.50.720">
    <property type="entry name" value="NAD(P)-binding Rossmann-like Domain"/>
    <property type="match status" value="1"/>
</dbReference>
<dbReference type="CDD" id="cd05233">
    <property type="entry name" value="SDR_c"/>
    <property type="match status" value="1"/>
</dbReference>
<dbReference type="OrthoDB" id="9775296at2"/>
<dbReference type="Proteomes" id="UP000242712">
    <property type="component" value="Unassembled WGS sequence"/>
</dbReference>
<evidence type="ECO:0000256" key="3">
    <source>
        <dbReference type="RuleBase" id="RU000363"/>
    </source>
</evidence>
<evidence type="ECO:0000256" key="2">
    <source>
        <dbReference type="ARBA" id="ARBA00023002"/>
    </source>
</evidence>
<dbReference type="PANTHER" id="PTHR43115">
    <property type="entry name" value="DEHYDROGENASE/REDUCTASE SDR FAMILY MEMBER 11"/>
    <property type="match status" value="1"/>
</dbReference>
<gene>
    <name evidence="4" type="ORF">CD039_08265</name>
</gene>
<organism evidence="4 5">
    <name type="scientific">Staphylococcus argensis</name>
    <dbReference type="NCBI Taxonomy" id="1607738"/>
    <lineage>
        <taxon>Bacteria</taxon>
        <taxon>Bacillati</taxon>
        <taxon>Bacillota</taxon>
        <taxon>Bacilli</taxon>
        <taxon>Bacillales</taxon>
        <taxon>Staphylococcaceae</taxon>
        <taxon>Staphylococcus</taxon>
    </lineage>
</organism>
<dbReference type="PRINTS" id="PR00080">
    <property type="entry name" value="SDRFAMILY"/>
</dbReference>
<dbReference type="EMBL" id="PPPX01000011">
    <property type="protein sequence ID" value="POA08970.1"/>
    <property type="molecule type" value="Genomic_DNA"/>
</dbReference>
<comment type="similarity">
    <text evidence="1 3">Belongs to the short-chain dehydrogenases/reductases (SDR) family.</text>
</comment>
<comment type="caution">
    <text evidence="4">The sequence shown here is derived from an EMBL/GenBank/DDBJ whole genome shotgun (WGS) entry which is preliminary data.</text>
</comment>
<evidence type="ECO:0000313" key="5">
    <source>
        <dbReference type="Proteomes" id="UP000242712"/>
    </source>
</evidence>
<dbReference type="SUPFAM" id="SSF51735">
    <property type="entry name" value="NAD(P)-binding Rossmann-fold domains"/>
    <property type="match status" value="1"/>
</dbReference>
<reference evidence="4 5" key="1">
    <citation type="submission" date="2017-08" db="EMBL/GenBank/DDBJ databases">
        <title>Draft genome sequences of 64 type strains of genus Staph aureus.</title>
        <authorList>
            <person name="Cole K."/>
            <person name="Golubchik T."/>
            <person name="Russell J."/>
            <person name="Foster D."/>
            <person name="Llewelyn M."/>
            <person name="Wilson D."/>
            <person name="Crook D."/>
            <person name="Paul J."/>
        </authorList>
    </citation>
    <scope>NUCLEOTIDE SEQUENCE [LARGE SCALE GENOMIC DNA]</scope>
    <source>
        <strain evidence="4 5">DSM 29875</strain>
    </source>
</reference>
<keyword evidence="2" id="KW-0560">Oxidoreductase</keyword>
<dbReference type="GeneID" id="98298343"/>
<sequence length="233" mass="25095">MTQLQYKVAVVTGASSGIGKGIATALAERQVQLVLAGRNEARLNEVASHLKETYNAQVETVITDVTQRQQVEQLVEQAKSHYGHIDVIVNSAGQMLSPAITDGNVEAWETMIDVNVKGTLYGINAALRHFKKQGSGHIINIASISGFEVTKQSTMYSATKAAIHTITQGLEKELARTGIRVTSISPGMVDTPMGSGDFGDRKKLEAKNIAEAVVYALEQPSHVNVNEITVRPV</sequence>
<protein>
    <submittedName>
        <fullName evidence="4">Oxidoreductase</fullName>
    </submittedName>
</protein>
<dbReference type="Pfam" id="PF00106">
    <property type="entry name" value="adh_short"/>
    <property type="match status" value="1"/>
</dbReference>
<dbReference type="PANTHER" id="PTHR43115:SF4">
    <property type="entry name" value="DEHYDROGENASE_REDUCTASE SDR FAMILY MEMBER 11"/>
    <property type="match status" value="1"/>
</dbReference>
<evidence type="ECO:0000313" key="4">
    <source>
        <dbReference type="EMBL" id="POA08970.1"/>
    </source>
</evidence>
<dbReference type="PIRSF" id="PIRSF000126">
    <property type="entry name" value="11-beta-HSD1"/>
    <property type="match status" value="1"/>
</dbReference>
<dbReference type="GO" id="GO:0016616">
    <property type="term" value="F:oxidoreductase activity, acting on the CH-OH group of donors, NAD or NADP as acceptor"/>
    <property type="evidence" value="ECO:0007669"/>
    <property type="project" value="UniProtKB-ARBA"/>
</dbReference>
<dbReference type="InterPro" id="IPR036291">
    <property type="entry name" value="NAD(P)-bd_dom_sf"/>
</dbReference>
<dbReference type="FunFam" id="3.40.50.720:FF:000047">
    <property type="entry name" value="NADP-dependent L-serine/L-allo-threonine dehydrogenase"/>
    <property type="match status" value="1"/>
</dbReference>
<proteinExistence type="inferred from homology"/>
<dbReference type="PRINTS" id="PR00081">
    <property type="entry name" value="GDHRDH"/>
</dbReference>
<evidence type="ECO:0000256" key="1">
    <source>
        <dbReference type="ARBA" id="ARBA00006484"/>
    </source>
</evidence>
<keyword evidence="5" id="KW-1185">Reference proteome</keyword>